<dbReference type="GO" id="GO:0006396">
    <property type="term" value="P:RNA processing"/>
    <property type="evidence" value="ECO:0007669"/>
    <property type="project" value="InterPro"/>
</dbReference>
<dbReference type="OrthoDB" id="67027at2759"/>
<evidence type="ECO:0000259" key="1">
    <source>
        <dbReference type="PROSITE" id="PS50142"/>
    </source>
</evidence>
<reference evidence="2 3" key="1">
    <citation type="journal article" date="2015" name="Genome Biol. Evol.">
        <title>Phylogenomic analyses indicate that early fungi evolved digesting cell walls of algal ancestors of land plants.</title>
        <authorList>
            <person name="Chang Y."/>
            <person name="Wang S."/>
            <person name="Sekimoto S."/>
            <person name="Aerts A.L."/>
            <person name="Choi C."/>
            <person name="Clum A."/>
            <person name="LaButti K.M."/>
            <person name="Lindquist E.A."/>
            <person name="Yee Ngan C."/>
            <person name="Ohm R.A."/>
            <person name="Salamov A.A."/>
            <person name="Grigoriev I.V."/>
            <person name="Spatafora J.W."/>
            <person name="Berbee M.L."/>
        </authorList>
    </citation>
    <scope>NUCLEOTIDE SEQUENCE [LARGE SCALE GENOMIC DNA]</scope>
    <source>
        <strain evidence="2 3">NRRL 28638</strain>
    </source>
</reference>
<keyword evidence="3" id="KW-1185">Reference proteome</keyword>
<gene>
    <name evidence="2" type="ORF">CONCODRAFT_17062</name>
</gene>
<dbReference type="Pfam" id="PF14622">
    <property type="entry name" value="Ribonucleas_3_3"/>
    <property type="match status" value="1"/>
</dbReference>
<dbReference type="Gene3D" id="1.10.1520.10">
    <property type="entry name" value="Ribonuclease III domain"/>
    <property type="match status" value="1"/>
</dbReference>
<accession>A0A137P884</accession>
<dbReference type="PROSITE" id="PS50142">
    <property type="entry name" value="RNASE_3_2"/>
    <property type="match status" value="1"/>
</dbReference>
<dbReference type="GO" id="GO:0004525">
    <property type="term" value="F:ribonuclease III activity"/>
    <property type="evidence" value="ECO:0007669"/>
    <property type="project" value="InterPro"/>
</dbReference>
<dbReference type="EMBL" id="KQ964480">
    <property type="protein sequence ID" value="KXN71218.1"/>
    <property type="molecule type" value="Genomic_DNA"/>
</dbReference>
<sequence length="268" mass="30474">MNPIRSIRSLATPLERLSYRSFSSTKLNLDLSGAEVESFLTKFNIKPNNVNSYIAGLTHKTYKHGSVDNADRFQLIGEKFFNTIITEQFLTKFNCSEKMLKQVLISLFSKEQIFKTLEPLEFEKVCQFELLKENKDKPLPKFVLVKQKNAIINTCYNGLLGAIYYDQGWAAAKQFLNDTLLNKEFNIEHLKAFDNPEKSVKEILSAKGLPEPIVEVIPREDGLYLATLSIASEKVSSAVGYKPLAATYRAYANLLSNKFQEDIKLLKL</sequence>
<feature type="domain" description="RNase III" evidence="1">
    <location>
        <begin position="36"/>
        <end position="168"/>
    </location>
</feature>
<dbReference type="STRING" id="796925.A0A137P884"/>
<dbReference type="InterPro" id="IPR000999">
    <property type="entry name" value="RNase_III_dom"/>
</dbReference>
<dbReference type="InterPro" id="IPR036389">
    <property type="entry name" value="RNase_III_sf"/>
</dbReference>
<dbReference type="AlphaFoldDB" id="A0A137P884"/>
<organism evidence="2 3">
    <name type="scientific">Conidiobolus coronatus (strain ATCC 28846 / CBS 209.66 / NRRL 28638)</name>
    <name type="common">Delacroixia coronata</name>
    <dbReference type="NCBI Taxonomy" id="796925"/>
    <lineage>
        <taxon>Eukaryota</taxon>
        <taxon>Fungi</taxon>
        <taxon>Fungi incertae sedis</taxon>
        <taxon>Zoopagomycota</taxon>
        <taxon>Entomophthoromycotina</taxon>
        <taxon>Entomophthoromycetes</taxon>
        <taxon>Entomophthorales</taxon>
        <taxon>Ancylistaceae</taxon>
        <taxon>Conidiobolus</taxon>
    </lineage>
</organism>
<dbReference type="SUPFAM" id="SSF69065">
    <property type="entry name" value="RNase III domain-like"/>
    <property type="match status" value="1"/>
</dbReference>
<protein>
    <recommendedName>
        <fullName evidence="1">RNase III domain-containing protein</fullName>
    </recommendedName>
</protein>
<proteinExistence type="predicted"/>
<evidence type="ECO:0000313" key="2">
    <source>
        <dbReference type="EMBL" id="KXN71218.1"/>
    </source>
</evidence>
<name>A0A137P884_CONC2</name>
<dbReference type="Proteomes" id="UP000070444">
    <property type="component" value="Unassembled WGS sequence"/>
</dbReference>
<evidence type="ECO:0000313" key="3">
    <source>
        <dbReference type="Proteomes" id="UP000070444"/>
    </source>
</evidence>